<keyword evidence="3" id="KW-0808">Transferase</keyword>
<keyword evidence="1" id="KW-1133">Transmembrane helix</keyword>
<dbReference type="PANTHER" id="PTHR22916:SF3">
    <property type="entry name" value="UDP-GLCNAC:BETAGAL BETA-1,3-N-ACETYLGLUCOSAMINYLTRANSFERASE-LIKE PROTEIN 1"/>
    <property type="match status" value="1"/>
</dbReference>
<dbReference type="PANTHER" id="PTHR22916">
    <property type="entry name" value="GLYCOSYLTRANSFERASE"/>
    <property type="match status" value="1"/>
</dbReference>
<gene>
    <name evidence="3" type="ORF">SAMN05192582_100513</name>
</gene>
<accession>A0A1G8BWT0</accession>
<dbReference type="SUPFAM" id="SSF53448">
    <property type="entry name" value="Nucleotide-diphospho-sugar transferases"/>
    <property type="match status" value="1"/>
</dbReference>
<dbReference type="InterPro" id="IPR001173">
    <property type="entry name" value="Glyco_trans_2-like"/>
</dbReference>
<reference evidence="3 4" key="1">
    <citation type="submission" date="2016-10" db="EMBL/GenBank/DDBJ databases">
        <authorList>
            <person name="de Groot N.N."/>
        </authorList>
    </citation>
    <scope>NUCLEOTIDE SEQUENCE [LARGE SCALE GENOMIC DNA]</scope>
    <source>
        <strain evidence="3 4">NLAE-zl-C57</strain>
    </source>
</reference>
<dbReference type="Proteomes" id="UP000181870">
    <property type="component" value="Unassembled WGS sequence"/>
</dbReference>
<evidence type="ECO:0000256" key="1">
    <source>
        <dbReference type="SAM" id="Phobius"/>
    </source>
</evidence>
<evidence type="ECO:0000313" key="3">
    <source>
        <dbReference type="EMBL" id="SDH37651.1"/>
    </source>
</evidence>
<dbReference type="CDD" id="cd00761">
    <property type="entry name" value="Glyco_tranf_GTA_type"/>
    <property type="match status" value="1"/>
</dbReference>
<sequence length="301" mass="34885">MISIIIPLYNAQEYIAETLESVLSQIYANWECIIVDDGSTDNSANIVSEYTKRDSRISYFKQENGGPSKARNYGLSQAKGEYIQFLDADDVLLPERFALLISEYAKAGANFILYSNLEVGNSKNIYNTQKFGQRISLGYDIYFKDMYAHFLKDFLFIPGCVLFPAKLIKNIQWDTSIKHSEDWEFYLHVLCSNKSASFKYVPQVLFYYRNTEASLSKDLSSVYAASYVVLEKYFSMNLFWAYITTTSKLFSRNVLKYIFGKDVHAIHFPISVKNRRYGLLLCFPLICLLSVYYFIRTLLKK</sequence>
<protein>
    <submittedName>
        <fullName evidence="3">Glycosyltransferase involved in cell wall bisynthesis</fullName>
    </submittedName>
</protein>
<dbReference type="AlphaFoldDB" id="A0A1G8BWT0"/>
<dbReference type="RefSeq" id="WP_074636002.1">
    <property type="nucleotide sequence ID" value="NZ_FNDO01000005.1"/>
</dbReference>
<evidence type="ECO:0000313" key="4">
    <source>
        <dbReference type="Proteomes" id="UP000181870"/>
    </source>
</evidence>
<dbReference type="Gene3D" id="3.90.550.10">
    <property type="entry name" value="Spore Coat Polysaccharide Biosynthesis Protein SpsA, Chain A"/>
    <property type="match status" value="1"/>
</dbReference>
<evidence type="ECO:0000259" key="2">
    <source>
        <dbReference type="Pfam" id="PF00535"/>
    </source>
</evidence>
<feature type="domain" description="Glycosyltransferase 2-like" evidence="2">
    <location>
        <begin position="3"/>
        <end position="169"/>
    </location>
</feature>
<keyword evidence="1" id="KW-0472">Membrane</keyword>
<keyword evidence="1" id="KW-0812">Transmembrane</keyword>
<feature type="transmembrane region" description="Helical" evidence="1">
    <location>
        <begin position="277"/>
        <end position="295"/>
    </location>
</feature>
<dbReference type="GO" id="GO:0016758">
    <property type="term" value="F:hexosyltransferase activity"/>
    <property type="evidence" value="ECO:0007669"/>
    <property type="project" value="UniProtKB-ARBA"/>
</dbReference>
<dbReference type="Pfam" id="PF00535">
    <property type="entry name" value="Glycos_transf_2"/>
    <property type="match status" value="1"/>
</dbReference>
<proteinExistence type="predicted"/>
<name>A0A1G8BWT0_BACOV</name>
<dbReference type="InterPro" id="IPR029044">
    <property type="entry name" value="Nucleotide-diphossugar_trans"/>
</dbReference>
<organism evidence="3 4">
    <name type="scientific">Bacteroides ovatus</name>
    <dbReference type="NCBI Taxonomy" id="28116"/>
    <lineage>
        <taxon>Bacteria</taxon>
        <taxon>Pseudomonadati</taxon>
        <taxon>Bacteroidota</taxon>
        <taxon>Bacteroidia</taxon>
        <taxon>Bacteroidales</taxon>
        <taxon>Bacteroidaceae</taxon>
        <taxon>Bacteroides</taxon>
    </lineage>
</organism>
<dbReference type="EMBL" id="FNDO01000005">
    <property type="protein sequence ID" value="SDH37651.1"/>
    <property type="molecule type" value="Genomic_DNA"/>
</dbReference>